<evidence type="ECO:0000313" key="2">
    <source>
        <dbReference type="EMBL" id="POY74833.1"/>
    </source>
</evidence>
<evidence type="ECO:0000313" key="3">
    <source>
        <dbReference type="Proteomes" id="UP000237144"/>
    </source>
</evidence>
<reference evidence="2 3" key="1">
    <citation type="journal article" date="2018" name="Front. Microbiol.">
        <title>Prospects for Fungal Bioremediation of Acidic Radioactive Waste Sites: Characterization and Genome Sequence of Rhodotorula taiwanensis MD1149.</title>
        <authorList>
            <person name="Tkavc R."/>
            <person name="Matrosova V.Y."/>
            <person name="Grichenko O.E."/>
            <person name="Gostincar C."/>
            <person name="Volpe R.P."/>
            <person name="Klimenkova P."/>
            <person name="Gaidamakova E.K."/>
            <person name="Zhou C.E."/>
            <person name="Stewart B.J."/>
            <person name="Lyman M.G."/>
            <person name="Malfatti S.A."/>
            <person name="Rubinfeld B."/>
            <person name="Courtot M."/>
            <person name="Singh J."/>
            <person name="Dalgard C.L."/>
            <person name="Hamilton T."/>
            <person name="Frey K.G."/>
            <person name="Gunde-Cimerman N."/>
            <person name="Dugan L."/>
            <person name="Daly M.J."/>
        </authorList>
    </citation>
    <scope>NUCLEOTIDE SEQUENCE [LARGE SCALE GENOMIC DNA]</scope>
    <source>
        <strain evidence="2 3">MD1149</strain>
    </source>
</reference>
<dbReference type="Proteomes" id="UP000237144">
    <property type="component" value="Unassembled WGS sequence"/>
</dbReference>
<protein>
    <submittedName>
        <fullName evidence="2">Uncharacterized protein</fullName>
    </submittedName>
</protein>
<evidence type="ECO:0000256" key="1">
    <source>
        <dbReference type="SAM" id="MobiDB-lite"/>
    </source>
</evidence>
<feature type="region of interest" description="Disordered" evidence="1">
    <location>
        <begin position="1"/>
        <end position="25"/>
    </location>
</feature>
<proteinExistence type="predicted"/>
<keyword evidence="3" id="KW-1185">Reference proteome</keyword>
<name>A0A2S5BDK4_9BASI</name>
<organism evidence="2 3">
    <name type="scientific">Rhodotorula taiwanensis</name>
    <dbReference type="NCBI Taxonomy" id="741276"/>
    <lineage>
        <taxon>Eukaryota</taxon>
        <taxon>Fungi</taxon>
        <taxon>Dikarya</taxon>
        <taxon>Basidiomycota</taxon>
        <taxon>Pucciniomycotina</taxon>
        <taxon>Microbotryomycetes</taxon>
        <taxon>Sporidiobolales</taxon>
        <taxon>Sporidiobolaceae</taxon>
        <taxon>Rhodotorula</taxon>
    </lineage>
</organism>
<gene>
    <name evidence="2" type="ORF">BMF94_2106</name>
</gene>
<comment type="caution">
    <text evidence="2">The sequence shown here is derived from an EMBL/GenBank/DDBJ whole genome shotgun (WGS) entry which is preliminary data.</text>
</comment>
<dbReference type="AlphaFoldDB" id="A0A2S5BDK4"/>
<dbReference type="EMBL" id="PJQD01000021">
    <property type="protein sequence ID" value="POY74833.1"/>
    <property type="molecule type" value="Genomic_DNA"/>
</dbReference>
<accession>A0A2S5BDK4</accession>
<sequence length="226" mass="26049">MAAVPAVDRSTTTKPDPDEKERDHSFHRKLQAAHLEDLLRSLQKWDFRRTDYYLACLDTGRLARLKETHLTQVRQHVGRHGELAEVIQKKTAQIRNDVLPLVTLYSERHVSAQEKLSDFFRRDVPSFQAANAPTRVYRLIDARDAGRLCTKALAIARESGFDDEVFPDLSFSDNGIATAKRFLEDGAVRQRLAQVYPDWLSRWSEQMTFWQNGGPKAYVYELFCGH</sequence>
<feature type="compositionally biased region" description="Basic and acidic residues" evidence="1">
    <location>
        <begin position="15"/>
        <end position="24"/>
    </location>
</feature>